<evidence type="ECO:0000313" key="2">
    <source>
        <dbReference type="Proteomes" id="UP000553632"/>
    </source>
</evidence>
<protein>
    <submittedName>
        <fullName evidence="1">Uncharacterized protein</fullName>
    </submittedName>
</protein>
<evidence type="ECO:0000313" key="1">
    <source>
        <dbReference type="EMBL" id="KAF4729561.1"/>
    </source>
</evidence>
<feature type="non-terminal residue" evidence="1">
    <location>
        <position position="1"/>
    </location>
</feature>
<dbReference type="Proteomes" id="UP000553632">
    <property type="component" value="Unassembled WGS sequence"/>
</dbReference>
<name>A0A7J6S9Y3_PEROL</name>
<dbReference type="AlphaFoldDB" id="A0A7J6S9Y3"/>
<organism evidence="1 2">
    <name type="scientific">Perkinsus olseni</name>
    <name type="common">Perkinsus atlanticus</name>
    <dbReference type="NCBI Taxonomy" id="32597"/>
    <lineage>
        <taxon>Eukaryota</taxon>
        <taxon>Sar</taxon>
        <taxon>Alveolata</taxon>
        <taxon>Perkinsozoa</taxon>
        <taxon>Perkinsea</taxon>
        <taxon>Perkinsida</taxon>
        <taxon>Perkinsidae</taxon>
        <taxon>Perkinsus</taxon>
    </lineage>
</organism>
<dbReference type="EMBL" id="JABANO010019818">
    <property type="protein sequence ID" value="KAF4729561.1"/>
    <property type="molecule type" value="Genomic_DNA"/>
</dbReference>
<reference evidence="1 2" key="1">
    <citation type="submission" date="2020-04" db="EMBL/GenBank/DDBJ databases">
        <title>Perkinsus olseni comparative genomics.</title>
        <authorList>
            <person name="Bogema D.R."/>
        </authorList>
    </citation>
    <scope>NUCLEOTIDE SEQUENCE [LARGE SCALE GENOMIC DNA]</scope>
    <source>
        <strain evidence="1 2">ATCC PRA-207</strain>
    </source>
</reference>
<accession>A0A7J6S9Y3</accession>
<sequence length="102" mass="11931">MGTYLFVRTSHRMRIYTTLDCLDMIINEYGDHKFLICCDANAEDGNHKIVRVLHQSSKGCEEYRTRVKDEIKRWSMEVPESLRCEDIDQEMAKLSGIITEAK</sequence>
<comment type="caution">
    <text evidence="1">The sequence shown here is derived from an EMBL/GenBank/DDBJ whole genome shotgun (WGS) entry which is preliminary data.</text>
</comment>
<proteinExistence type="predicted"/>
<gene>
    <name evidence="1" type="ORF">FOZ63_008225</name>
</gene>
<keyword evidence="2" id="KW-1185">Reference proteome</keyword>